<proteinExistence type="predicted"/>
<gene>
    <name evidence="2" type="ORF">D2E76_04405</name>
</gene>
<dbReference type="EMBL" id="QXBN01000002">
    <property type="protein sequence ID" value="RIT42679.1"/>
    <property type="molecule type" value="Genomic_DNA"/>
</dbReference>
<evidence type="ECO:0000313" key="2">
    <source>
        <dbReference type="EMBL" id="RIT42679.1"/>
    </source>
</evidence>
<feature type="compositionally biased region" description="Basic and acidic residues" evidence="1">
    <location>
        <begin position="56"/>
        <end position="67"/>
    </location>
</feature>
<name>A0ABD7HU81_9MYCO</name>
<comment type="caution">
    <text evidence="2">The sequence shown here is derived from an EMBL/GenBank/DDBJ whole genome shotgun (WGS) entry which is preliminary data.</text>
</comment>
<reference evidence="2 3" key="1">
    <citation type="submission" date="2018-08" db="EMBL/GenBank/DDBJ databases">
        <title>Linezolid Resistance in Mycobacterium abscessus: MIC Distribution and Comprehensive Investigation of Resistance Mechanisms.</title>
        <authorList>
            <person name="Ye M."/>
            <person name="Xu L."/>
            <person name="Zou Y."/>
            <person name="Li B."/>
            <person name="Guo Q."/>
            <person name="Zhang Y."/>
            <person name="Zhan M."/>
            <person name="Xu B."/>
            <person name="Yu F."/>
            <person name="Zhang Z."/>
            <person name="Chu H."/>
        </authorList>
    </citation>
    <scope>NUCLEOTIDE SEQUENCE [LARGE SCALE GENOMIC DNA]</scope>
    <source>
        <strain evidence="2 3">G143</strain>
    </source>
</reference>
<protein>
    <submittedName>
        <fullName evidence="2">Uncharacterized protein</fullName>
    </submittedName>
</protein>
<evidence type="ECO:0000256" key="1">
    <source>
        <dbReference type="SAM" id="MobiDB-lite"/>
    </source>
</evidence>
<feature type="region of interest" description="Disordered" evidence="1">
    <location>
        <begin position="56"/>
        <end position="140"/>
    </location>
</feature>
<feature type="compositionally biased region" description="Acidic residues" evidence="1">
    <location>
        <begin position="78"/>
        <end position="111"/>
    </location>
</feature>
<dbReference type="RefSeq" id="WP_100480496.1">
    <property type="nucleotide sequence ID" value="NZ_CP029076.1"/>
</dbReference>
<accession>A0ABD7HU81</accession>
<evidence type="ECO:0000313" key="3">
    <source>
        <dbReference type="Proteomes" id="UP000284557"/>
    </source>
</evidence>
<organism evidence="2 3">
    <name type="scientific">Mycobacteroides abscessus</name>
    <dbReference type="NCBI Taxonomy" id="36809"/>
    <lineage>
        <taxon>Bacteria</taxon>
        <taxon>Bacillati</taxon>
        <taxon>Actinomycetota</taxon>
        <taxon>Actinomycetes</taxon>
        <taxon>Mycobacteriales</taxon>
        <taxon>Mycobacteriaceae</taxon>
        <taxon>Mycobacteroides</taxon>
    </lineage>
</organism>
<dbReference type="Proteomes" id="UP000284557">
    <property type="component" value="Unassembled WGS sequence"/>
</dbReference>
<dbReference type="AlphaFoldDB" id="A0ABD7HU81"/>
<feature type="compositionally biased region" description="Basic and acidic residues" evidence="1">
    <location>
        <begin position="120"/>
        <end position="140"/>
    </location>
</feature>
<sequence length="140" mass="14891">MVGPVERNVNVVQEVLESVGTRVGRIIRIITRTVGEVAQEVSGVVADGFEIAEASKRARADHERWNAEDLADAGAGQESEDEDQGEDDQEAGELVDLDDEGGAADEIDATAEEVTSGAEPEARDNASAQERDNASAQERV</sequence>